<organism evidence="2 3">
    <name type="scientific">Trichoderma gamsii</name>
    <dbReference type="NCBI Taxonomy" id="398673"/>
    <lineage>
        <taxon>Eukaryota</taxon>
        <taxon>Fungi</taxon>
        <taxon>Dikarya</taxon>
        <taxon>Ascomycota</taxon>
        <taxon>Pezizomycotina</taxon>
        <taxon>Sordariomycetes</taxon>
        <taxon>Hypocreomycetidae</taxon>
        <taxon>Hypocreales</taxon>
        <taxon>Hypocreaceae</taxon>
        <taxon>Trichoderma</taxon>
    </lineage>
</organism>
<dbReference type="GeneID" id="36348010"/>
<dbReference type="RefSeq" id="XP_024404234.1">
    <property type="nucleotide sequence ID" value="XM_024551023.1"/>
</dbReference>
<feature type="compositionally biased region" description="Low complexity" evidence="1">
    <location>
        <begin position="9"/>
        <end position="26"/>
    </location>
</feature>
<accession>A0A2P4Z6N8</accession>
<comment type="caution">
    <text evidence="2">The sequence shown here is derived from an EMBL/GenBank/DDBJ whole genome shotgun (WGS) entry which is preliminary data.</text>
</comment>
<sequence length="76" mass="8339">MPSLHTRAPTVSQTPTTLTLTSGSPPIFARYTSHISAKRDMCTAERTPTSQTRLATERTVKAPREKPKKNSSSPGW</sequence>
<evidence type="ECO:0000313" key="3">
    <source>
        <dbReference type="Proteomes" id="UP000054821"/>
    </source>
</evidence>
<feature type="region of interest" description="Disordered" evidence="1">
    <location>
        <begin position="39"/>
        <end position="76"/>
    </location>
</feature>
<protein>
    <submittedName>
        <fullName evidence="2">Uncharacterized protein</fullName>
    </submittedName>
</protein>
<feature type="compositionally biased region" description="Basic and acidic residues" evidence="1">
    <location>
        <begin position="55"/>
        <end position="65"/>
    </location>
</feature>
<dbReference type="Proteomes" id="UP000054821">
    <property type="component" value="Unassembled WGS sequence"/>
</dbReference>
<keyword evidence="3" id="KW-1185">Reference proteome</keyword>
<gene>
    <name evidence="2" type="ORF">TGAM01_v211182</name>
</gene>
<feature type="region of interest" description="Disordered" evidence="1">
    <location>
        <begin position="1"/>
        <end position="26"/>
    </location>
</feature>
<reference evidence="2 3" key="1">
    <citation type="journal article" date="2016" name="Genome Announc.">
        <title>Draft Whole-Genome Sequence of Trichoderma gamsii T6085, a Promising Biocontrol Agent of Fusarium Head Blight on Wheat.</title>
        <authorList>
            <person name="Baroncelli R."/>
            <person name="Zapparata A."/>
            <person name="Piaggeschi G."/>
            <person name="Sarrocco S."/>
            <person name="Vannacci G."/>
        </authorList>
    </citation>
    <scope>NUCLEOTIDE SEQUENCE [LARGE SCALE GENOMIC DNA]</scope>
    <source>
        <strain evidence="2 3">T6085</strain>
    </source>
</reference>
<dbReference type="AlphaFoldDB" id="A0A2P4Z6N8"/>
<proteinExistence type="predicted"/>
<evidence type="ECO:0000313" key="2">
    <source>
        <dbReference type="EMBL" id="PON19954.1"/>
    </source>
</evidence>
<evidence type="ECO:0000256" key="1">
    <source>
        <dbReference type="SAM" id="MobiDB-lite"/>
    </source>
</evidence>
<name>A0A2P4Z6N8_9HYPO</name>
<dbReference type="EMBL" id="JPDN02000170">
    <property type="protein sequence ID" value="PON19954.1"/>
    <property type="molecule type" value="Genomic_DNA"/>
</dbReference>